<accession>A0AA94RFU8</accession>
<sequence length="110" mass="12633">MRRRAPTSHSRCETTLPTYEYDLDEMNEFITALDRSIEEITTHCATTKSAVAAVLNHYSGSAAAAFTDFHEGWQNTARQHLDSLRAYRAYVATARDNYTEARRKNVEMFH</sequence>
<dbReference type="InterPro" id="IPR010310">
    <property type="entry name" value="T7SS_ESAT-6-like"/>
</dbReference>
<name>A0AA94RFU8_9MYCO</name>
<gene>
    <name evidence="1" type="ORF">C1S79_08220</name>
</gene>
<protein>
    <recommendedName>
        <fullName evidence="3">WXG100 family type VII secretion target</fullName>
    </recommendedName>
</protein>
<dbReference type="Pfam" id="PF06013">
    <property type="entry name" value="WXG100"/>
    <property type="match status" value="1"/>
</dbReference>
<proteinExistence type="predicted"/>
<dbReference type="EMBL" id="POTM01000023">
    <property type="protein sequence ID" value="TLH71085.1"/>
    <property type="molecule type" value="Genomic_DNA"/>
</dbReference>
<evidence type="ECO:0000313" key="2">
    <source>
        <dbReference type="Proteomes" id="UP000309984"/>
    </source>
</evidence>
<dbReference type="InterPro" id="IPR036689">
    <property type="entry name" value="ESAT-6-like_sf"/>
</dbReference>
<evidence type="ECO:0008006" key="3">
    <source>
        <dbReference type="Google" id="ProtNLM"/>
    </source>
</evidence>
<reference evidence="1 2" key="1">
    <citation type="submission" date="2018-01" db="EMBL/GenBank/DDBJ databases">
        <title>Comparative genomics of Mycobacterium mucogenicum and Mycobacterium neoaurum clade members emphasizing tRNA and non-coding RNA.</title>
        <authorList>
            <person name="Behra P.R.K."/>
            <person name="Pettersson B.M.F."/>
            <person name="Das S."/>
            <person name="Dasgupta S."/>
            <person name="Kirsebom L.A."/>
        </authorList>
    </citation>
    <scope>NUCLEOTIDE SEQUENCE [LARGE SCALE GENOMIC DNA]</scope>
    <source>
        <strain evidence="1 2">DSM 45104</strain>
    </source>
</reference>
<evidence type="ECO:0000313" key="1">
    <source>
        <dbReference type="EMBL" id="TLH71085.1"/>
    </source>
</evidence>
<dbReference type="AlphaFoldDB" id="A0AA94RFU8"/>
<keyword evidence="2" id="KW-1185">Reference proteome</keyword>
<organism evidence="1 2">
    <name type="scientific">Mycolicibacterium phocaicum</name>
    <dbReference type="NCBI Taxonomy" id="319706"/>
    <lineage>
        <taxon>Bacteria</taxon>
        <taxon>Bacillati</taxon>
        <taxon>Actinomycetota</taxon>
        <taxon>Actinomycetes</taxon>
        <taxon>Mycobacteriales</taxon>
        <taxon>Mycobacteriaceae</taxon>
        <taxon>Mycolicibacterium</taxon>
    </lineage>
</organism>
<dbReference type="SUPFAM" id="SSF140453">
    <property type="entry name" value="EsxAB dimer-like"/>
    <property type="match status" value="1"/>
</dbReference>
<comment type="caution">
    <text evidence="1">The sequence shown here is derived from an EMBL/GenBank/DDBJ whole genome shotgun (WGS) entry which is preliminary data.</text>
</comment>
<dbReference type="Gene3D" id="1.10.287.1060">
    <property type="entry name" value="ESAT-6-like"/>
    <property type="match status" value="1"/>
</dbReference>
<dbReference type="Proteomes" id="UP000309984">
    <property type="component" value="Unassembled WGS sequence"/>
</dbReference>